<gene>
    <name evidence="1" type="ORF">OXPF_28210</name>
</gene>
<proteinExistence type="predicted"/>
<evidence type="ECO:0000313" key="1">
    <source>
        <dbReference type="EMBL" id="KPU43380.1"/>
    </source>
</evidence>
<name>A0A0P8Y9A8_9CLOT</name>
<protein>
    <submittedName>
        <fullName evidence="1">Putative RNA-binding protein</fullName>
    </submittedName>
</protein>
<dbReference type="InterPro" id="IPR019300">
    <property type="entry name" value="CooT"/>
</dbReference>
<keyword evidence="2" id="KW-1185">Reference proteome</keyword>
<organism evidence="1 2">
    <name type="scientific">Oxobacter pfennigii</name>
    <dbReference type="NCBI Taxonomy" id="36849"/>
    <lineage>
        <taxon>Bacteria</taxon>
        <taxon>Bacillati</taxon>
        <taxon>Bacillota</taxon>
        <taxon>Clostridia</taxon>
        <taxon>Eubacteriales</taxon>
        <taxon>Clostridiaceae</taxon>
        <taxon>Oxobacter</taxon>
    </lineage>
</organism>
<reference evidence="1 2" key="1">
    <citation type="submission" date="2015-09" db="EMBL/GenBank/DDBJ databases">
        <title>Genome sequence of Oxobacter pfennigii DSM 3222.</title>
        <authorList>
            <person name="Poehlein A."/>
            <person name="Bengelsdorf F.R."/>
            <person name="Schiel-Bengelsdorf B."/>
            <person name="Duerre P."/>
            <person name="Daniel R."/>
        </authorList>
    </citation>
    <scope>NUCLEOTIDE SEQUENCE [LARGE SCALE GENOMIC DNA]</scope>
    <source>
        <strain evidence="1 2">DSM 3222</strain>
    </source>
</reference>
<dbReference type="OrthoDB" id="5422162at2"/>
<accession>A0A0P8Y9A8</accession>
<sequence>MCEANVYLLDEDGMPRLYLESVDKIIPEGDEIFLENIFYQRKQIKARIKEMALVEHKIILEKLIK</sequence>
<evidence type="ECO:0000313" key="2">
    <source>
        <dbReference type="Proteomes" id="UP000050326"/>
    </source>
</evidence>
<dbReference type="Pfam" id="PF10133">
    <property type="entry name" value="CooT"/>
    <property type="match status" value="1"/>
</dbReference>
<comment type="caution">
    <text evidence="1">The sequence shown here is derived from an EMBL/GenBank/DDBJ whole genome shotgun (WGS) entry which is preliminary data.</text>
</comment>
<dbReference type="STRING" id="36849.OXPF_28210"/>
<dbReference type="EMBL" id="LKET01000039">
    <property type="protein sequence ID" value="KPU43380.1"/>
    <property type="molecule type" value="Genomic_DNA"/>
</dbReference>
<dbReference type="RefSeq" id="WP_054875829.1">
    <property type="nucleotide sequence ID" value="NZ_LKET01000039.1"/>
</dbReference>
<dbReference type="Proteomes" id="UP000050326">
    <property type="component" value="Unassembled WGS sequence"/>
</dbReference>
<dbReference type="AlphaFoldDB" id="A0A0P8Y9A8"/>